<dbReference type="InterPro" id="IPR027268">
    <property type="entry name" value="Peptidase_M4/M1_CTD_sf"/>
</dbReference>
<feature type="signal peptide" evidence="1">
    <location>
        <begin position="1"/>
        <end position="28"/>
    </location>
</feature>
<feature type="domain" description="Aminopeptidase N-like N-terminal" evidence="2">
    <location>
        <begin position="66"/>
        <end position="232"/>
    </location>
</feature>
<feature type="chain" id="PRO_5012051090" evidence="1">
    <location>
        <begin position="29"/>
        <end position="485"/>
    </location>
</feature>
<keyword evidence="1" id="KW-0732">Signal</keyword>
<evidence type="ECO:0000313" key="3">
    <source>
        <dbReference type="EMBL" id="OLZ55235.1"/>
    </source>
</evidence>
<accession>A0A1R0L0C6</accession>
<proteinExistence type="predicted"/>
<evidence type="ECO:0000313" key="4">
    <source>
        <dbReference type="Proteomes" id="UP000187486"/>
    </source>
</evidence>
<dbReference type="OrthoDB" id="100605at2"/>
<dbReference type="Pfam" id="PF17900">
    <property type="entry name" value="Peptidase_M1_N"/>
    <property type="match status" value="1"/>
</dbReference>
<organism evidence="3 4">
    <name type="scientific">Amycolatopsis coloradensis</name>
    <dbReference type="NCBI Taxonomy" id="76021"/>
    <lineage>
        <taxon>Bacteria</taxon>
        <taxon>Bacillati</taxon>
        <taxon>Actinomycetota</taxon>
        <taxon>Actinomycetes</taxon>
        <taxon>Pseudonocardiales</taxon>
        <taxon>Pseudonocardiaceae</taxon>
        <taxon>Amycolatopsis</taxon>
    </lineage>
</organism>
<dbReference type="Gene3D" id="2.60.40.1730">
    <property type="entry name" value="tricorn interacting facor f3 domain"/>
    <property type="match status" value="1"/>
</dbReference>
<dbReference type="RefSeq" id="WP_076155843.1">
    <property type="nucleotide sequence ID" value="NZ_JBEZVB010000041.1"/>
</dbReference>
<name>A0A1R0L0C6_9PSEU</name>
<dbReference type="SUPFAM" id="SSF55486">
    <property type="entry name" value="Metalloproteases ('zincins'), catalytic domain"/>
    <property type="match status" value="1"/>
</dbReference>
<dbReference type="InterPro" id="IPR045357">
    <property type="entry name" value="Aminopeptidase_N-like_N"/>
</dbReference>
<reference evidence="3 4" key="1">
    <citation type="submission" date="2016-01" db="EMBL/GenBank/DDBJ databases">
        <title>Amycolatopsis coloradensis genome sequencing and assembly.</title>
        <authorList>
            <person name="Mayilraj S."/>
        </authorList>
    </citation>
    <scope>NUCLEOTIDE SEQUENCE [LARGE SCALE GENOMIC DNA]</scope>
    <source>
        <strain evidence="3 4">DSM 44225</strain>
    </source>
</reference>
<dbReference type="CDD" id="cd09603">
    <property type="entry name" value="M1_APN_like"/>
    <property type="match status" value="1"/>
</dbReference>
<dbReference type="AlphaFoldDB" id="A0A1R0L0C6"/>
<dbReference type="Gene3D" id="1.10.390.10">
    <property type="entry name" value="Neutral Protease Domain 2"/>
    <property type="match status" value="1"/>
</dbReference>
<dbReference type="STRING" id="76021.BS329_04270"/>
<dbReference type="SUPFAM" id="SSF63737">
    <property type="entry name" value="Leukotriene A4 hydrolase N-terminal domain"/>
    <property type="match status" value="1"/>
</dbReference>
<dbReference type="InterPro" id="IPR042097">
    <property type="entry name" value="Aminopeptidase_N-like_N_sf"/>
</dbReference>
<protein>
    <submittedName>
        <fullName evidence="3">Peptidase M1</fullName>
    </submittedName>
</protein>
<dbReference type="Proteomes" id="UP000187486">
    <property type="component" value="Unassembled WGS sequence"/>
</dbReference>
<dbReference type="EMBL" id="MQUQ01000003">
    <property type="protein sequence ID" value="OLZ55235.1"/>
    <property type="molecule type" value="Genomic_DNA"/>
</dbReference>
<evidence type="ECO:0000256" key="1">
    <source>
        <dbReference type="SAM" id="SignalP"/>
    </source>
</evidence>
<gene>
    <name evidence="3" type="ORF">BS329_04270</name>
</gene>
<sequence length="485" mass="52578">MTVRIRWQEPLCTALLATTMIGTCQAQAAARPAPGSDGYVHVSPDGTVLGADPYYPKDGNGGYDVDRYSLALDYSPYSTQLSGKATITATATQDLSRFDLDLRGLTVRSVSVDGVAATFRRAGEHELVITPRTPLAEGTRFTVVVGYDGRPEPIGTARGRVGWLATPGDSAVATGLPRSAMTWFPVNNTEADKATLHVSVTVLDEFSVLGNGSQISDVPAGAGRHTVTFSEDTALAPSTTMLGIGRWEVERITLPGGRTAINAYHPCAVDKRKIGGKLPEVLEFLTGKFGDYPQSTAGGLFLDRALGYTHGAQTRPVYGRTATVADLVYATAYQWWGAGVSGKMWRDALMPESIARYAVWLWDEAKTGADLDRRYRDLVAKVSGDAGFWAPKLTDPGKGTEFAPTTKAVLMVHALRRLIGDDAFFQIMAGFPMINPQGNQNWHDFELYVSAMTQLDLGEFNHAWLYGTVRPPDEHLYPGPLRPSR</sequence>
<evidence type="ECO:0000259" key="2">
    <source>
        <dbReference type="Pfam" id="PF17900"/>
    </source>
</evidence>
<comment type="caution">
    <text evidence="3">The sequence shown here is derived from an EMBL/GenBank/DDBJ whole genome shotgun (WGS) entry which is preliminary data.</text>
</comment>
<keyword evidence="4" id="KW-1185">Reference proteome</keyword>